<dbReference type="PRINTS" id="PR00412">
    <property type="entry name" value="EPOXHYDRLASE"/>
</dbReference>
<dbReference type="InterPro" id="IPR000639">
    <property type="entry name" value="Epox_hydrolase-like"/>
</dbReference>
<dbReference type="AlphaFoldDB" id="A0A1G7T0W1"/>
<dbReference type="Gene3D" id="3.40.50.1820">
    <property type="entry name" value="alpha/beta hydrolase"/>
    <property type="match status" value="1"/>
</dbReference>
<dbReference type="Pfam" id="PF00561">
    <property type="entry name" value="Abhydrolase_1"/>
    <property type="match status" value="1"/>
</dbReference>
<dbReference type="InterPro" id="IPR029058">
    <property type="entry name" value="AB_hydrolase_fold"/>
</dbReference>
<reference evidence="3" key="1">
    <citation type="submission" date="2016-10" db="EMBL/GenBank/DDBJ databases">
        <authorList>
            <person name="Varghese N."/>
            <person name="Submissions S."/>
        </authorList>
    </citation>
    <scope>NUCLEOTIDE SEQUENCE [LARGE SCALE GENOMIC DNA]</scope>
    <source>
        <strain evidence="3">DSM 25329</strain>
    </source>
</reference>
<gene>
    <name evidence="2" type="ORF">SAMN04487996_11749</name>
</gene>
<dbReference type="EMBL" id="FNAN01000017">
    <property type="protein sequence ID" value="SDG28848.1"/>
    <property type="molecule type" value="Genomic_DNA"/>
</dbReference>
<name>A0A1G7T0W1_9BACT</name>
<dbReference type="PANTHER" id="PTHR43798">
    <property type="entry name" value="MONOACYLGLYCEROL LIPASE"/>
    <property type="match status" value="1"/>
</dbReference>
<dbReference type="GO" id="GO:0016020">
    <property type="term" value="C:membrane"/>
    <property type="evidence" value="ECO:0007669"/>
    <property type="project" value="TreeGrafter"/>
</dbReference>
<dbReference type="STRING" id="659014.SAMN04487996_11749"/>
<evidence type="ECO:0000313" key="2">
    <source>
        <dbReference type="EMBL" id="SDG28848.1"/>
    </source>
</evidence>
<proteinExistence type="predicted"/>
<evidence type="ECO:0000313" key="3">
    <source>
        <dbReference type="Proteomes" id="UP000198748"/>
    </source>
</evidence>
<organism evidence="2 3">
    <name type="scientific">Dyadobacter soli</name>
    <dbReference type="NCBI Taxonomy" id="659014"/>
    <lineage>
        <taxon>Bacteria</taxon>
        <taxon>Pseudomonadati</taxon>
        <taxon>Bacteroidota</taxon>
        <taxon>Cytophagia</taxon>
        <taxon>Cytophagales</taxon>
        <taxon>Spirosomataceae</taxon>
        <taxon>Dyadobacter</taxon>
    </lineage>
</organism>
<sequence length="285" mass="31674">MMKATSVSAMNVRTQFAAGSGKKIAYRSIGEGITIILCNRLRGILDSWDPAFLDELAESYRVIIFDYSGIGSSDGDLPVKIAEVAEDIGFLASYLNLDKFILGGWSYGGIVAQTFATRYPERVSHLILLGTNPPGQNAHPFEQAFLDATMHEVNDLADETVLFFEPASEFSRQAAKSYFERINARTVDQDIPVPKEKWNNYFAGAKDYAADEYGSRTKLATINVPILVISGDHDPACPIENWYALTRQIPNLQMIMLGQTGHGPQNQYPQLVVRYIGDFVQYAEL</sequence>
<protein>
    <submittedName>
        <fullName evidence="2">Pimeloyl-ACP methyl ester carboxylesterase</fullName>
    </submittedName>
</protein>
<dbReference type="GO" id="GO:0047372">
    <property type="term" value="F:monoacylglycerol lipase activity"/>
    <property type="evidence" value="ECO:0007669"/>
    <property type="project" value="TreeGrafter"/>
</dbReference>
<dbReference type="PRINTS" id="PR00111">
    <property type="entry name" value="ABHYDROLASE"/>
</dbReference>
<dbReference type="SUPFAM" id="SSF53474">
    <property type="entry name" value="alpha/beta-Hydrolases"/>
    <property type="match status" value="1"/>
</dbReference>
<dbReference type="Proteomes" id="UP000198748">
    <property type="component" value="Unassembled WGS sequence"/>
</dbReference>
<dbReference type="RefSeq" id="WP_229212863.1">
    <property type="nucleotide sequence ID" value="NZ_FNAN01000017.1"/>
</dbReference>
<evidence type="ECO:0000259" key="1">
    <source>
        <dbReference type="Pfam" id="PF00561"/>
    </source>
</evidence>
<dbReference type="InterPro" id="IPR050266">
    <property type="entry name" value="AB_hydrolase_sf"/>
</dbReference>
<dbReference type="GO" id="GO:0046464">
    <property type="term" value="P:acylglycerol catabolic process"/>
    <property type="evidence" value="ECO:0007669"/>
    <property type="project" value="TreeGrafter"/>
</dbReference>
<accession>A0A1G7T0W1</accession>
<keyword evidence="3" id="KW-1185">Reference proteome</keyword>
<dbReference type="InterPro" id="IPR000073">
    <property type="entry name" value="AB_hydrolase_1"/>
</dbReference>
<dbReference type="PANTHER" id="PTHR43798:SF5">
    <property type="entry name" value="MONOACYLGLYCEROL LIPASE ABHD6"/>
    <property type="match status" value="1"/>
</dbReference>
<feature type="domain" description="AB hydrolase-1" evidence="1">
    <location>
        <begin position="34"/>
        <end position="264"/>
    </location>
</feature>